<dbReference type="InterPro" id="IPR051800">
    <property type="entry name" value="PqiA-PqiB_transport"/>
</dbReference>
<evidence type="ECO:0000313" key="9">
    <source>
        <dbReference type="Proteomes" id="UP000287908"/>
    </source>
</evidence>
<keyword evidence="6" id="KW-0472">Membrane</keyword>
<evidence type="ECO:0000256" key="1">
    <source>
        <dbReference type="ARBA" id="ARBA00004533"/>
    </source>
</evidence>
<keyword evidence="9" id="KW-1185">Reference proteome</keyword>
<dbReference type="InterPro" id="IPR003399">
    <property type="entry name" value="Mce/MlaD"/>
</dbReference>
<reference evidence="8 9" key="1">
    <citation type="journal article" date="2011" name="Front. Microbiol.">
        <title>Genomic signatures of strain selection and enhancement in Bacillus atrophaeus var. globigii, a historical biowarfare simulant.</title>
        <authorList>
            <person name="Gibbons H.S."/>
            <person name="Broomall S.M."/>
            <person name="McNew L.A."/>
            <person name="Daligault H."/>
            <person name="Chapman C."/>
            <person name="Bruce D."/>
            <person name="Karavis M."/>
            <person name="Krepps M."/>
            <person name="McGregor P.A."/>
            <person name="Hong C."/>
            <person name="Park K.H."/>
            <person name="Akmal A."/>
            <person name="Feldman A."/>
            <person name="Lin J.S."/>
            <person name="Chang W.E."/>
            <person name="Higgs B.W."/>
            <person name="Demirev P."/>
            <person name="Lindquist J."/>
            <person name="Liem A."/>
            <person name="Fochler E."/>
            <person name="Read T.D."/>
            <person name="Tapia R."/>
            <person name="Johnson S."/>
            <person name="Bishop-Lilly K.A."/>
            <person name="Detter C."/>
            <person name="Han C."/>
            <person name="Sozhamannan S."/>
            <person name="Rosenzweig C.N."/>
            <person name="Skowronski E.W."/>
        </authorList>
    </citation>
    <scope>NUCLEOTIDE SEQUENCE [LARGE SCALE GENOMIC DNA]</scope>
    <source>
        <strain evidence="8 9">CL-SP19</strain>
    </source>
</reference>
<proteinExistence type="predicted"/>
<protein>
    <submittedName>
        <fullName evidence="8">Paraquat-inducible protein B</fullName>
    </submittedName>
</protein>
<evidence type="ECO:0000256" key="4">
    <source>
        <dbReference type="ARBA" id="ARBA00022692"/>
    </source>
</evidence>
<evidence type="ECO:0000259" key="7">
    <source>
        <dbReference type="Pfam" id="PF02470"/>
    </source>
</evidence>
<feature type="domain" description="Mce/MlaD" evidence="7">
    <location>
        <begin position="36"/>
        <end position="127"/>
    </location>
</feature>
<name>A0A432ZH39_9GAMM</name>
<dbReference type="PANTHER" id="PTHR30462:SF2">
    <property type="entry name" value="INTERMEMBRANE TRANSPORT PROTEIN PQIB"/>
    <property type="match status" value="1"/>
</dbReference>
<comment type="subcellular location">
    <subcellularLocation>
        <location evidence="1">Cell inner membrane</location>
    </subcellularLocation>
</comment>
<sequence length="542" mass="60118">MSRSAMKNLLSPIWLIPVLALLVALWMVWQESAGAGPQIKVLLDDAEGLEAGKTPVRVRNVDVGLVSEISLTDDLSSAVLTIDMNKNSERMLVEDSQFWVVKPRIGRQGVSGLSTLLSGSYVRLQPGSAEQTSRTFEALEQPPVTPQQTPGQRITLTSGANSSVVVGDTVQYQGVPVGQVEKVSFSVDDRTMQYQVFVEAPYDELLTTNTRFWLQSGLSLRWSSSGLDVSLGSFESLLGAGISFGVPEGQPSGDKIADNRGFELFSSKEAARQQGFVNGIDYALLLDESVAGLEEGAAVQFKGVRVGTVLKVPLRWNPTDEDKAPLKQIPVLIRYEPERLEGLVPNTDINHWQQRLPELFEQGLRANIRASNLLTNTLYVDLRFYPDATAPLRVNKFAGYPVMPSMVSDFSRLEEKLNQLMDKFNQLPLEQSLTDFTDAMEATEVTAERIETLANSVADIVEQPGLQKLPELLQKNLEQLQQLLNSVDESSQTRRQLHRTLSNIEQLSRDIKPLVEQLREQPNSLIFESEKIADPEPKANDQ</sequence>
<evidence type="ECO:0000256" key="3">
    <source>
        <dbReference type="ARBA" id="ARBA00022519"/>
    </source>
</evidence>
<keyword evidence="3" id="KW-0997">Cell inner membrane</keyword>
<dbReference type="EMBL" id="PIQF01000001">
    <property type="protein sequence ID" value="RUO77120.1"/>
    <property type="molecule type" value="Genomic_DNA"/>
</dbReference>
<evidence type="ECO:0000256" key="5">
    <source>
        <dbReference type="ARBA" id="ARBA00022989"/>
    </source>
</evidence>
<dbReference type="Proteomes" id="UP000287908">
    <property type="component" value="Unassembled WGS sequence"/>
</dbReference>
<dbReference type="RefSeq" id="WP_126783386.1">
    <property type="nucleotide sequence ID" value="NZ_PIQF01000001.1"/>
</dbReference>
<dbReference type="PANTHER" id="PTHR30462">
    <property type="entry name" value="INTERMEMBRANE TRANSPORT PROTEIN PQIB-RELATED"/>
    <property type="match status" value="1"/>
</dbReference>
<evidence type="ECO:0000256" key="6">
    <source>
        <dbReference type="ARBA" id="ARBA00023136"/>
    </source>
</evidence>
<dbReference type="NCBIfam" id="NF008070">
    <property type="entry name" value="PRK10807.1"/>
    <property type="match status" value="1"/>
</dbReference>
<keyword evidence="4" id="KW-0812">Transmembrane</keyword>
<feature type="domain" description="Mce/MlaD" evidence="7">
    <location>
        <begin position="289"/>
        <end position="383"/>
    </location>
</feature>
<organism evidence="8 9">
    <name type="scientific">Idiomarina seosinensis</name>
    <dbReference type="NCBI Taxonomy" id="281739"/>
    <lineage>
        <taxon>Bacteria</taxon>
        <taxon>Pseudomonadati</taxon>
        <taxon>Pseudomonadota</taxon>
        <taxon>Gammaproteobacteria</taxon>
        <taxon>Alteromonadales</taxon>
        <taxon>Idiomarinaceae</taxon>
        <taxon>Idiomarina</taxon>
    </lineage>
</organism>
<keyword evidence="2" id="KW-1003">Cell membrane</keyword>
<dbReference type="OrthoDB" id="9806984at2"/>
<keyword evidence="5" id="KW-1133">Transmembrane helix</keyword>
<dbReference type="Pfam" id="PF02470">
    <property type="entry name" value="MlaD"/>
    <property type="match status" value="3"/>
</dbReference>
<evidence type="ECO:0000313" key="8">
    <source>
        <dbReference type="EMBL" id="RUO77120.1"/>
    </source>
</evidence>
<comment type="caution">
    <text evidence="8">The sequence shown here is derived from an EMBL/GenBank/DDBJ whole genome shotgun (WGS) entry which is preliminary data.</text>
</comment>
<evidence type="ECO:0000256" key="2">
    <source>
        <dbReference type="ARBA" id="ARBA00022475"/>
    </source>
</evidence>
<accession>A0A432ZH39</accession>
<gene>
    <name evidence="8" type="ORF">CWI81_01050</name>
</gene>
<dbReference type="GO" id="GO:0005886">
    <property type="term" value="C:plasma membrane"/>
    <property type="evidence" value="ECO:0007669"/>
    <property type="project" value="UniProtKB-SubCell"/>
</dbReference>
<dbReference type="AlphaFoldDB" id="A0A432ZH39"/>
<feature type="domain" description="Mce/MlaD" evidence="7">
    <location>
        <begin position="151"/>
        <end position="216"/>
    </location>
</feature>